<dbReference type="Proteomes" id="UP000078555">
    <property type="component" value="Unassembled WGS sequence"/>
</dbReference>
<evidence type="ECO:0000256" key="1">
    <source>
        <dbReference type="SAM" id="Phobius"/>
    </source>
</evidence>
<accession>A0A1A8YZK6</accession>
<protein>
    <submittedName>
        <fullName evidence="2">Uncharacterized protein</fullName>
    </submittedName>
</protein>
<name>A0A1A8YZK6_PLAOA</name>
<sequence length="406" mass="47602">MDKLLLVRGKSLCKPVRISPCANATFSESNMLCFDIKTLLCSFLLLIIAVASELHNGGETLINLFTRNWRESFLPELIIKKKKKNAATTTATITAALGCPFDCPVGRTKGRTTFDCIRRHMLKNSKKLFYMWSSEMPKIQSGEKLNRQKISSGETHYTLKKKVMHKSLNYYDLSSLNTHCSFYKLCVRDLLHFERKKGGHNNADLGLMRKRYFVKTDHLNSDPLEEKSYIFITGQKKEILQRAPQLYNKFHKTLSNTALYYYVILMNKALDHTFYFVYKNEGGYNNNNRDHNPVSNNYIIYKNEIIYPFRVPRDDITIPYKNCNATYDDLTDFYIIEICHCFNGITFKQNVYSLSKRLSSLYFNIELVPYIFDLPPVFYHILIILICSLIFAYIFYNIFLKYKRYL</sequence>
<gene>
    <name evidence="2" type="ORF">POVWA1_035320</name>
</gene>
<organism evidence="2 3">
    <name type="scientific">Plasmodium ovale wallikeri</name>
    <dbReference type="NCBI Taxonomy" id="864142"/>
    <lineage>
        <taxon>Eukaryota</taxon>
        <taxon>Sar</taxon>
        <taxon>Alveolata</taxon>
        <taxon>Apicomplexa</taxon>
        <taxon>Aconoidasida</taxon>
        <taxon>Haemosporida</taxon>
        <taxon>Plasmodiidae</taxon>
        <taxon>Plasmodium</taxon>
        <taxon>Plasmodium (Plasmodium)</taxon>
    </lineage>
</organism>
<evidence type="ECO:0000313" key="2">
    <source>
        <dbReference type="EMBL" id="SBT37144.1"/>
    </source>
</evidence>
<keyword evidence="3" id="KW-1185">Reference proteome</keyword>
<keyword evidence="1" id="KW-1133">Transmembrane helix</keyword>
<dbReference type="EMBL" id="FLRD01000101">
    <property type="protein sequence ID" value="SBT37144.1"/>
    <property type="molecule type" value="Genomic_DNA"/>
</dbReference>
<reference evidence="3" key="1">
    <citation type="submission" date="2016-05" db="EMBL/GenBank/DDBJ databases">
        <authorList>
            <person name="Naeem Raeece"/>
        </authorList>
    </citation>
    <scope>NUCLEOTIDE SEQUENCE [LARGE SCALE GENOMIC DNA]</scope>
</reference>
<evidence type="ECO:0000313" key="3">
    <source>
        <dbReference type="Proteomes" id="UP000078555"/>
    </source>
</evidence>
<feature type="transmembrane region" description="Helical" evidence="1">
    <location>
        <begin position="377"/>
        <end position="400"/>
    </location>
</feature>
<dbReference type="AlphaFoldDB" id="A0A1A8YZK6"/>
<proteinExistence type="predicted"/>
<keyword evidence="1" id="KW-0472">Membrane</keyword>
<keyword evidence="1" id="KW-0812">Transmembrane</keyword>